<evidence type="ECO:0000259" key="1">
    <source>
        <dbReference type="Pfam" id="PF21277"/>
    </source>
</evidence>
<evidence type="ECO:0000313" key="2">
    <source>
        <dbReference type="EMBL" id="MDV5088798.1"/>
    </source>
</evidence>
<dbReference type="InterPro" id="IPR049073">
    <property type="entry name" value="T6SS_VgrG3-like_C"/>
</dbReference>
<name>A0ABU3ZA62_9FIRM</name>
<evidence type="ECO:0000313" key="3">
    <source>
        <dbReference type="Proteomes" id="UP001272515"/>
    </source>
</evidence>
<dbReference type="Pfam" id="PF21277">
    <property type="entry name" value="T6SS_VgrG3-like_C"/>
    <property type="match status" value="1"/>
</dbReference>
<dbReference type="Proteomes" id="UP001272515">
    <property type="component" value="Unassembled WGS sequence"/>
</dbReference>
<sequence>MLGDLSARYESNGDVGAISDNELDWGGKSYGCYQFSSRAGTVERFIQYLKDTSVSISGENSVTLSDENGVTLSDEARMITRNMGHCLGTECIGSLAFDDVWRTYAHQYKDLFFRLQHGFIKKEYYDVAVDLLRRDLFYMERHTDVLADVVWSRSVHYGPYWIVDLFQEALAFMPMTVPNMYPNLSYVDHIRFDWDLIDAVYTVCSSYEWNHGPYCESLNERFRWERYDALLALDGEYKERNIW</sequence>
<comment type="caution">
    <text evidence="2">The sequence shown here is derived from an EMBL/GenBank/DDBJ whole genome shotgun (WGS) entry which is preliminary data.</text>
</comment>
<feature type="domain" description="Type VI secretion system spike protein VgrG3-like C-terminal" evidence="1">
    <location>
        <begin position="2"/>
        <end position="171"/>
    </location>
</feature>
<dbReference type="RefSeq" id="WP_295190041.1">
    <property type="nucleotide sequence ID" value="NZ_JAWJZA010000008.1"/>
</dbReference>
<keyword evidence="3" id="KW-1185">Reference proteome</keyword>
<protein>
    <recommendedName>
        <fullName evidence="1">Type VI secretion system spike protein VgrG3-like C-terminal domain-containing protein</fullName>
    </recommendedName>
</protein>
<proteinExistence type="predicted"/>
<reference evidence="2 3" key="1">
    <citation type="submission" date="2023-10" db="EMBL/GenBank/DDBJ databases">
        <title>Veillonella sp. nov., isolated from a pig farm feces dump.</title>
        <authorList>
            <person name="Chang Y.-H."/>
        </authorList>
    </citation>
    <scope>NUCLEOTIDE SEQUENCE [LARGE SCALE GENOMIC DNA]</scope>
    <source>
        <strain evidence="2 3">YH-vei2233</strain>
    </source>
</reference>
<organism evidence="2 3">
    <name type="scientific">Veillonella absiana</name>
    <dbReference type="NCBI Taxonomy" id="3079305"/>
    <lineage>
        <taxon>Bacteria</taxon>
        <taxon>Bacillati</taxon>
        <taxon>Bacillota</taxon>
        <taxon>Negativicutes</taxon>
        <taxon>Veillonellales</taxon>
        <taxon>Veillonellaceae</taxon>
        <taxon>Veillonella</taxon>
    </lineage>
</organism>
<accession>A0ABU3ZA62</accession>
<gene>
    <name evidence="2" type="ORF">RVY80_08095</name>
</gene>
<dbReference type="EMBL" id="JAWJZB010000009">
    <property type="protein sequence ID" value="MDV5088798.1"/>
    <property type="molecule type" value="Genomic_DNA"/>
</dbReference>